<dbReference type="InterPro" id="IPR004839">
    <property type="entry name" value="Aminotransferase_I/II_large"/>
</dbReference>
<name>A0A847SGU9_9NEIS</name>
<dbReference type="InterPro" id="IPR015424">
    <property type="entry name" value="PyrdxlP-dep_Trfase"/>
</dbReference>
<evidence type="ECO:0000256" key="1">
    <source>
        <dbReference type="ARBA" id="ARBA00001933"/>
    </source>
</evidence>
<dbReference type="Gene3D" id="3.90.1150.10">
    <property type="entry name" value="Aspartate Aminotransferase, domain 1"/>
    <property type="match status" value="1"/>
</dbReference>
<dbReference type="GO" id="GO:0030170">
    <property type="term" value="F:pyridoxal phosphate binding"/>
    <property type="evidence" value="ECO:0007669"/>
    <property type="project" value="InterPro"/>
</dbReference>
<dbReference type="CDD" id="cd00609">
    <property type="entry name" value="AAT_like"/>
    <property type="match status" value="1"/>
</dbReference>
<feature type="domain" description="Aminotransferase class I/classII large" evidence="7">
    <location>
        <begin position="26"/>
        <end position="376"/>
    </location>
</feature>
<sequence>MESKLPGVGTTIFTVMSQLAQQHGAINLSQGFPDFPCDPVLLQAVTQAMQDGHNQYAPMPGLPRLREVLARKLEAAYGQAYDPEHQITVTAGATQALYTAITALIQPGDEVLLFEPAYDSYGPAIRLNGGIEQRISLRPPQYAIDWTEVQRRVTPRTRLLILNNPNNPSTAMLSADDLQQLRTLLQQWPQLYVLSDEVYEHIVFDGAAHQSLARDPLLASRSMLVYSFGKTFHATGWKIGYCAGPADWMQEFRRVHQFLVFSVNTPMQHALANYLQTPAHYLALPAFYQAKRDRFVAAMVTSRFVLLPSRGTYFQLARYDRISDIPDTEFAQWLTREHGVAVIPLSAFHADGTDHGIIRFCFAKQDATLDAATSRLCRV</sequence>
<dbReference type="Proteomes" id="UP000587991">
    <property type="component" value="Unassembled WGS sequence"/>
</dbReference>
<dbReference type="RefSeq" id="WP_168878275.1">
    <property type="nucleotide sequence ID" value="NZ_JABAIM010000004.1"/>
</dbReference>
<organism evidence="8 9">
    <name type="scientific">Leeia aquatica</name>
    <dbReference type="NCBI Taxonomy" id="2725557"/>
    <lineage>
        <taxon>Bacteria</taxon>
        <taxon>Pseudomonadati</taxon>
        <taxon>Pseudomonadota</taxon>
        <taxon>Betaproteobacteria</taxon>
        <taxon>Neisseriales</taxon>
        <taxon>Leeiaceae</taxon>
        <taxon>Leeia</taxon>
    </lineage>
</organism>
<dbReference type="NCBIfam" id="NF009079">
    <property type="entry name" value="PRK12414.1"/>
    <property type="match status" value="1"/>
</dbReference>
<keyword evidence="9" id="KW-1185">Reference proteome</keyword>
<dbReference type="InterPro" id="IPR051326">
    <property type="entry name" value="Kynurenine-oxoglutarate_AT"/>
</dbReference>
<gene>
    <name evidence="8" type="ORF">HF682_15670</name>
</gene>
<reference evidence="8 9" key="1">
    <citation type="submission" date="2020-04" db="EMBL/GenBank/DDBJ databases">
        <title>Draft genome of Leeia sp. IMCC25680.</title>
        <authorList>
            <person name="Song J."/>
            <person name="Cho J.-C."/>
        </authorList>
    </citation>
    <scope>NUCLEOTIDE SEQUENCE [LARGE SCALE GENOMIC DNA]</scope>
    <source>
        <strain evidence="8 9">IMCC25680</strain>
    </source>
</reference>
<evidence type="ECO:0000313" key="9">
    <source>
        <dbReference type="Proteomes" id="UP000587991"/>
    </source>
</evidence>
<evidence type="ECO:0000313" key="8">
    <source>
        <dbReference type="EMBL" id="NLR76606.1"/>
    </source>
</evidence>
<dbReference type="FunFam" id="3.40.640.10:FF:000033">
    <property type="entry name" value="Aspartate aminotransferase"/>
    <property type="match status" value="1"/>
</dbReference>
<dbReference type="InterPro" id="IPR015421">
    <property type="entry name" value="PyrdxlP-dep_Trfase_major"/>
</dbReference>
<dbReference type="AlphaFoldDB" id="A0A847SGU9"/>
<dbReference type="PANTHER" id="PTHR43807">
    <property type="entry name" value="FI04487P"/>
    <property type="match status" value="1"/>
</dbReference>
<dbReference type="GO" id="GO:0016212">
    <property type="term" value="F:kynurenine-oxoglutarate transaminase activity"/>
    <property type="evidence" value="ECO:0007669"/>
    <property type="project" value="TreeGrafter"/>
</dbReference>
<dbReference type="InterPro" id="IPR015422">
    <property type="entry name" value="PyrdxlP-dep_Trfase_small"/>
</dbReference>
<dbReference type="GO" id="GO:0005737">
    <property type="term" value="C:cytoplasm"/>
    <property type="evidence" value="ECO:0007669"/>
    <property type="project" value="TreeGrafter"/>
</dbReference>
<keyword evidence="4 8" id="KW-0032">Aminotransferase</keyword>
<dbReference type="SUPFAM" id="SSF53383">
    <property type="entry name" value="PLP-dependent transferases"/>
    <property type="match status" value="1"/>
</dbReference>
<dbReference type="PANTHER" id="PTHR43807:SF20">
    <property type="entry name" value="FI04487P"/>
    <property type="match status" value="1"/>
</dbReference>
<keyword evidence="6" id="KW-0663">Pyridoxal phosphate</keyword>
<dbReference type="NCBIfam" id="NF006569">
    <property type="entry name" value="PRK09082.1"/>
    <property type="match status" value="1"/>
</dbReference>
<keyword evidence="5 8" id="KW-0808">Transferase</keyword>
<evidence type="ECO:0000256" key="4">
    <source>
        <dbReference type="ARBA" id="ARBA00022576"/>
    </source>
</evidence>
<evidence type="ECO:0000256" key="6">
    <source>
        <dbReference type="ARBA" id="ARBA00022898"/>
    </source>
</evidence>
<dbReference type="EMBL" id="JABAIM010000004">
    <property type="protein sequence ID" value="NLR76606.1"/>
    <property type="molecule type" value="Genomic_DNA"/>
</dbReference>
<comment type="similarity">
    <text evidence="2">Belongs to the class-I pyridoxal-phosphate-dependent aminotransferase family.</text>
</comment>
<accession>A0A847SGU9</accession>
<evidence type="ECO:0000256" key="2">
    <source>
        <dbReference type="ARBA" id="ARBA00007441"/>
    </source>
</evidence>
<evidence type="ECO:0000256" key="3">
    <source>
        <dbReference type="ARBA" id="ARBA00021531"/>
    </source>
</evidence>
<evidence type="ECO:0000259" key="7">
    <source>
        <dbReference type="Pfam" id="PF00155"/>
    </source>
</evidence>
<dbReference type="Pfam" id="PF00155">
    <property type="entry name" value="Aminotran_1_2"/>
    <property type="match status" value="1"/>
</dbReference>
<evidence type="ECO:0000256" key="5">
    <source>
        <dbReference type="ARBA" id="ARBA00022679"/>
    </source>
</evidence>
<protein>
    <recommendedName>
        <fullName evidence="3">Putative 8-amino-7-oxononanoate synthase</fullName>
    </recommendedName>
</protein>
<comment type="cofactor">
    <cofactor evidence="1">
        <name>pyridoxal 5'-phosphate</name>
        <dbReference type="ChEBI" id="CHEBI:597326"/>
    </cofactor>
</comment>
<dbReference type="Gene3D" id="3.40.640.10">
    <property type="entry name" value="Type I PLP-dependent aspartate aminotransferase-like (Major domain)"/>
    <property type="match status" value="1"/>
</dbReference>
<comment type="caution">
    <text evidence="8">The sequence shown here is derived from an EMBL/GenBank/DDBJ whole genome shotgun (WGS) entry which is preliminary data.</text>
</comment>
<proteinExistence type="inferred from homology"/>